<feature type="transmembrane region" description="Helical" evidence="2">
    <location>
        <begin position="244"/>
        <end position="272"/>
    </location>
</feature>
<keyword evidence="2" id="KW-0812">Transmembrane</keyword>
<feature type="transmembrane region" description="Helical" evidence="2">
    <location>
        <begin position="25"/>
        <end position="53"/>
    </location>
</feature>
<dbReference type="Proteomes" id="UP000004840">
    <property type="component" value="Unassembled WGS sequence"/>
</dbReference>
<keyword evidence="2" id="KW-0472">Membrane</keyword>
<feature type="transmembrane region" description="Helical" evidence="2">
    <location>
        <begin position="212"/>
        <end position="232"/>
    </location>
</feature>
<feature type="transmembrane region" description="Helical" evidence="2">
    <location>
        <begin position="106"/>
        <end position="125"/>
    </location>
</feature>
<dbReference type="EMBL" id="CAFW01000079">
    <property type="protein sequence ID" value="CCE55277.1"/>
    <property type="molecule type" value="Genomic_DNA"/>
</dbReference>
<dbReference type="PANTHER" id="PTHR37814">
    <property type="entry name" value="CONSERVED MEMBRANE PROTEIN"/>
    <property type="match status" value="1"/>
</dbReference>
<evidence type="ECO:0000256" key="1">
    <source>
        <dbReference type="SAM" id="MobiDB-lite"/>
    </source>
</evidence>
<dbReference type="AlphaFoldDB" id="G7HYL2"/>
<reference evidence="3 4" key="1">
    <citation type="journal article" date="2012" name="J. Bacteriol.">
        <title>Genome Sequence of Corynebacterium casei UCMA 3821, Isolated from a Smear-Ripened Cheese.</title>
        <authorList>
            <person name="Monnet C."/>
            <person name="Loux V."/>
            <person name="Bento P."/>
            <person name="Gibrat J.F."/>
            <person name="Straub C."/>
            <person name="Bonnarme P."/>
            <person name="Landaud S."/>
            <person name="Irlinger F."/>
        </authorList>
    </citation>
    <scope>NUCLEOTIDE SEQUENCE [LARGE SCALE GENOMIC DNA]</scope>
    <source>
        <strain evidence="3 4">UCMA 3821</strain>
    </source>
</reference>
<dbReference type="InterPro" id="IPR038728">
    <property type="entry name" value="YkvI-like"/>
</dbReference>
<protein>
    <submittedName>
        <fullName evidence="3">Uncharacterized protein</fullName>
    </submittedName>
</protein>
<comment type="caution">
    <text evidence="3">The sequence shown here is derived from an EMBL/GenBank/DDBJ whole genome shotgun (WGS) entry which is preliminary data.</text>
</comment>
<feature type="transmembrane region" description="Helical" evidence="2">
    <location>
        <begin position="74"/>
        <end position="94"/>
    </location>
</feature>
<evidence type="ECO:0000313" key="3">
    <source>
        <dbReference type="EMBL" id="CCE55277.1"/>
    </source>
</evidence>
<proteinExistence type="predicted"/>
<sequence length="440" mass="48238">MAYFSCTVGAGFASGQEMLQYYAAFGGWGIIGPAIALILMPLIAMIAMQYGSYFQATSHDRVFTSVTSKLMARFIDYTITFTQFCISFVMLAGAGANLNQQFDTPLWFGSALMAVAVIICGFLNVEKVTNVLGSITPFIVVLLVIVSIHSYLNPPEDIGAAFEFAQNNVATALPNWWVSTFNYVGIAMMGGISMGIIMGGDMLDLKTAGHGGMLGGLLFGILLVMMVIAMLFNSETVYQDALPTLSLITAISTPLGTFASIIIYVMIFSTALGNFYSLSRRVVAKKPEHFHKALIILVLIGFGLSFLDFATLVGFVFPITGYLALIMIVVLIWTWLSRGRSEMTTEMKRRDKIRNLALRMVDPKQKFTTAHRRQLSQEIMGSNLAAKHLEKTVISEAVDELSADADSGFDPEKFETPKSVLTDHQPADEKKAANKEKYED</sequence>
<feature type="compositionally biased region" description="Basic and acidic residues" evidence="1">
    <location>
        <begin position="425"/>
        <end position="440"/>
    </location>
</feature>
<organism evidence="3 4">
    <name type="scientific">Corynebacterium casei UCMA 3821</name>
    <dbReference type="NCBI Taxonomy" id="1110505"/>
    <lineage>
        <taxon>Bacteria</taxon>
        <taxon>Bacillati</taxon>
        <taxon>Actinomycetota</taxon>
        <taxon>Actinomycetes</taxon>
        <taxon>Mycobacteriales</taxon>
        <taxon>Corynebacteriaceae</taxon>
        <taxon>Corynebacterium</taxon>
    </lineage>
</organism>
<keyword evidence="2" id="KW-1133">Transmembrane helix</keyword>
<gene>
    <name evidence="3" type="ORF">CCAS_08855</name>
</gene>
<feature type="transmembrane region" description="Helical" evidence="2">
    <location>
        <begin position="181"/>
        <end position="200"/>
    </location>
</feature>
<evidence type="ECO:0000313" key="4">
    <source>
        <dbReference type="Proteomes" id="UP000004840"/>
    </source>
</evidence>
<feature type="region of interest" description="Disordered" evidence="1">
    <location>
        <begin position="404"/>
        <end position="440"/>
    </location>
</feature>
<evidence type="ECO:0000256" key="2">
    <source>
        <dbReference type="SAM" id="Phobius"/>
    </source>
</evidence>
<dbReference type="RefSeq" id="WP_006822753.1">
    <property type="nucleotide sequence ID" value="NZ_CAFW01000079.1"/>
</dbReference>
<accession>G7HYL2</accession>
<name>G7HYL2_9CORY</name>
<feature type="transmembrane region" description="Helical" evidence="2">
    <location>
        <begin position="132"/>
        <end position="152"/>
    </location>
</feature>
<feature type="transmembrane region" description="Helical" evidence="2">
    <location>
        <begin position="293"/>
        <end position="313"/>
    </location>
</feature>
<feature type="transmembrane region" description="Helical" evidence="2">
    <location>
        <begin position="319"/>
        <end position="336"/>
    </location>
</feature>
<dbReference type="PANTHER" id="PTHR37814:SF1">
    <property type="entry name" value="MEMBRANE PROTEIN"/>
    <property type="match status" value="1"/>
</dbReference>